<evidence type="ECO:0000313" key="4">
    <source>
        <dbReference type="Proteomes" id="UP000006514"/>
    </source>
</evidence>
<dbReference type="KEGG" id="adl:AURDEDRAFT_75282"/>
<evidence type="ECO:0000313" key="3">
    <source>
        <dbReference type="EMBL" id="EJD35468.1"/>
    </source>
</evidence>
<organism evidence="3 4">
    <name type="scientific">Auricularia subglabra (strain TFB-10046 / SS5)</name>
    <name type="common">White-rot fungus</name>
    <name type="synonym">Auricularia delicata (strain TFB10046)</name>
    <dbReference type="NCBI Taxonomy" id="717982"/>
    <lineage>
        <taxon>Eukaryota</taxon>
        <taxon>Fungi</taxon>
        <taxon>Dikarya</taxon>
        <taxon>Basidiomycota</taxon>
        <taxon>Agaricomycotina</taxon>
        <taxon>Agaricomycetes</taxon>
        <taxon>Auriculariales</taxon>
        <taxon>Auriculariaceae</taxon>
        <taxon>Auricularia</taxon>
    </lineage>
</organism>
<dbReference type="InterPro" id="IPR025476">
    <property type="entry name" value="Helitron_helicase-like"/>
</dbReference>
<sequence>MQVANKICSPLLADKCLGVCSDCIHDLSRRRVPKFAIANGMWIGEVPAVLKRLNYAEKLLVARSRHHKCLVRIAKSGMNRLNGNMICYPNPYPKLYHVLPPHRDDIDELLAIVFTGSSRPLDSDMKRVPFVIRRNVVIDALNWLKLNNYLYNDIIISEQNIESYEDAGLLPVAVPEVVCTSNNPVESRAANDNEESVGVSEGECVFSVAGAAYDLVSSNNYKAITAIAAKHMLSGKALAVPHGPVPDTLWSNSDLFPNMFPWLFPYGVGGICNSNIQGEMSEHAHKKHLLMYYDKRFQNDKEFALLAFNQEQIIKGSEAGSFLSSKSKFNSLAERILNINENVFGEIANRLRMDPSWRPSNPEEHDCFRILSDLDMVNAHVPGSVASKRYQRNELWSMMSYLGAPTWFITFAPSDTRHPLSLYYAGSGIPYDQRTINLLSDSAKWGLIANNAVPSARFFHFVVNLFIDEILRWKKEEPGLFGHCSGFYGTVEQQGRLTLHLHLLLWLQANLSPEDIRRRLLDPTSNFQQEMISYLEQCHRGNLSTSTVRDAKLNFESTRVSDSTYENPLNHLPVPVDNSPDGWQKFNTIVDDLLCRTNHHKCDSRCYIKSPLCKSRFPRKIVDMTHVDSTGYIHMKHGERYMNTINPTMSYLLRCNTDVTCLLSGTSIKAVMAYATDYITKVGLKTPSMFQLIRNQLIRNKSLLESTCARSDKRRKIITGIINSFTSKSEIGAPMAASYLLDLPDHYTSHEFKTIYWRGFVSEVLSCFPDASADRLDDVPTYNAADYNVFVSRGSDINGKPRLVPVSPVMDYMMRPVEHENYCLYDWIRLSNKSTRRADSVTSSSRTSGPINTLAIGQGISDERLYSFIDGHSQADTHTVRMDNSRANVIPNFVGGSLPRRDAGDREYYCCTMLTLFKPWRAGTDLKHADELWDCIFEQHPFSPRGSCP</sequence>
<accession>J0WTA3</accession>
<name>J0WTA3_AURST</name>
<dbReference type="Pfam" id="PF14214">
    <property type="entry name" value="Helitron_like_N"/>
    <property type="match status" value="1"/>
</dbReference>
<dbReference type="eggNOG" id="KOG0987">
    <property type="taxonomic scope" value="Eukaryota"/>
</dbReference>
<feature type="domain" description="DUF6570" evidence="2">
    <location>
        <begin position="29"/>
        <end position="162"/>
    </location>
</feature>
<evidence type="ECO:0000259" key="2">
    <source>
        <dbReference type="Pfam" id="PF20209"/>
    </source>
</evidence>
<dbReference type="Pfam" id="PF20209">
    <property type="entry name" value="DUF6570"/>
    <property type="match status" value="1"/>
</dbReference>
<gene>
    <name evidence="3" type="ORF">AURDEDRAFT_75282</name>
</gene>
<dbReference type="OrthoDB" id="3259294at2759"/>
<protein>
    <submittedName>
        <fullName evidence="3">Uncharacterized protein</fullName>
    </submittedName>
</protein>
<dbReference type="AlphaFoldDB" id="J0WTA3"/>
<keyword evidence="4" id="KW-1185">Reference proteome</keyword>
<dbReference type="Proteomes" id="UP000006514">
    <property type="component" value="Unassembled WGS sequence"/>
</dbReference>
<evidence type="ECO:0000259" key="1">
    <source>
        <dbReference type="Pfam" id="PF14214"/>
    </source>
</evidence>
<reference evidence="4" key="1">
    <citation type="journal article" date="2012" name="Science">
        <title>The Paleozoic origin of enzymatic lignin decomposition reconstructed from 31 fungal genomes.</title>
        <authorList>
            <person name="Floudas D."/>
            <person name="Binder M."/>
            <person name="Riley R."/>
            <person name="Barry K."/>
            <person name="Blanchette R.A."/>
            <person name="Henrissat B."/>
            <person name="Martinez A.T."/>
            <person name="Otillar R."/>
            <person name="Spatafora J.W."/>
            <person name="Yadav J.S."/>
            <person name="Aerts A."/>
            <person name="Benoit I."/>
            <person name="Boyd A."/>
            <person name="Carlson A."/>
            <person name="Copeland A."/>
            <person name="Coutinho P.M."/>
            <person name="de Vries R.P."/>
            <person name="Ferreira P."/>
            <person name="Findley K."/>
            <person name="Foster B."/>
            <person name="Gaskell J."/>
            <person name="Glotzer D."/>
            <person name="Gorecki P."/>
            <person name="Heitman J."/>
            <person name="Hesse C."/>
            <person name="Hori C."/>
            <person name="Igarashi K."/>
            <person name="Jurgens J.A."/>
            <person name="Kallen N."/>
            <person name="Kersten P."/>
            <person name="Kohler A."/>
            <person name="Kuees U."/>
            <person name="Kumar T.K.A."/>
            <person name="Kuo A."/>
            <person name="LaButti K."/>
            <person name="Larrondo L.F."/>
            <person name="Lindquist E."/>
            <person name="Ling A."/>
            <person name="Lombard V."/>
            <person name="Lucas S."/>
            <person name="Lundell T."/>
            <person name="Martin R."/>
            <person name="McLaughlin D.J."/>
            <person name="Morgenstern I."/>
            <person name="Morin E."/>
            <person name="Murat C."/>
            <person name="Nagy L.G."/>
            <person name="Nolan M."/>
            <person name="Ohm R.A."/>
            <person name="Patyshakuliyeva A."/>
            <person name="Rokas A."/>
            <person name="Ruiz-Duenas F.J."/>
            <person name="Sabat G."/>
            <person name="Salamov A."/>
            <person name="Samejima M."/>
            <person name="Schmutz J."/>
            <person name="Slot J.C."/>
            <person name="St John F."/>
            <person name="Stenlid J."/>
            <person name="Sun H."/>
            <person name="Sun S."/>
            <person name="Syed K."/>
            <person name="Tsang A."/>
            <person name="Wiebenga A."/>
            <person name="Young D."/>
            <person name="Pisabarro A."/>
            <person name="Eastwood D.C."/>
            <person name="Martin F."/>
            <person name="Cullen D."/>
            <person name="Grigoriev I.V."/>
            <person name="Hibbett D.S."/>
        </authorList>
    </citation>
    <scope>NUCLEOTIDE SEQUENCE [LARGE SCALE GENOMIC DNA]</scope>
    <source>
        <strain evidence="4">TFB10046</strain>
    </source>
</reference>
<dbReference type="EMBL" id="JH687890">
    <property type="protein sequence ID" value="EJD35468.1"/>
    <property type="molecule type" value="Genomic_DNA"/>
</dbReference>
<dbReference type="InParanoid" id="J0WTA3"/>
<dbReference type="OMA" id="IMCEANE"/>
<proteinExistence type="predicted"/>
<dbReference type="InterPro" id="IPR046700">
    <property type="entry name" value="DUF6570"/>
</dbReference>
<feature type="domain" description="Helitron helicase-like" evidence="1">
    <location>
        <begin position="285"/>
        <end position="505"/>
    </location>
</feature>